<evidence type="ECO:0000256" key="1">
    <source>
        <dbReference type="SAM" id="Coils"/>
    </source>
</evidence>
<feature type="non-terminal residue" evidence="3">
    <location>
        <position position="1"/>
    </location>
</feature>
<feature type="coiled-coil region" evidence="1">
    <location>
        <begin position="2740"/>
        <end position="2767"/>
    </location>
</feature>
<reference evidence="3" key="1">
    <citation type="submission" date="2016-02" db="EMBL/GenBank/DDBJ databases">
        <title>RNAseq analyses of the midgut from blood- or serum-fed Ixodes ricinus ticks.</title>
        <authorList>
            <person name="Perner J."/>
            <person name="Provaznik J."/>
            <person name="Schrenkova J."/>
            <person name="Urbanova V."/>
            <person name="Ribeiro J.M."/>
            <person name="Kopacek P."/>
        </authorList>
    </citation>
    <scope>NUCLEOTIDE SEQUENCE</scope>
    <source>
        <tissue evidence="3">Gut</tissue>
    </source>
</reference>
<evidence type="ECO:0000256" key="2">
    <source>
        <dbReference type="SAM" id="MobiDB-lite"/>
    </source>
</evidence>
<feature type="coiled-coil region" evidence="1">
    <location>
        <begin position="2916"/>
        <end position="3037"/>
    </location>
</feature>
<dbReference type="GO" id="GO:0005794">
    <property type="term" value="C:Golgi apparatus"/>
    <property type="evidence" value="ECO:0007669"/>
    <property type="project" value="InterPro"/>
</dbReference>
<feature type="region of interest" description="Disordered" evidence="2">
    <location>
        <begin position="1930"/>
        <end position="1962"/>
    </location>
</feature>
<accession>A0A131XRW5</accession>
<feature type="compositionally biased region" description="Polar residues" evidence="2">
    <location>
        <begin position="1933"/>
        <end position="1955"/>
    </location>
</feature>
<name>A0A131XRW5_IXORI</name>
<feature type="coiled-coil region" evidence="1">
    <location>
        <begin position="234"/>
        <end position="429"/>
    </location>
</feature>
<feature type="compositionally biased region" description="Low complexity" evidence="2">
    <location>
        <begin position="41"/>
        <end position="50"/>
    </location>
</feature>
<feature type="coiled-coil region" evidence="1">
    <location>
        <begin position="1676"/>
        <end position="1847"/>
    </location>
</feature>
<feature type="coiled-coil region" evidence="1">
    <location>
        <begin position="871"/>
        <end position="1246"/>
    </location>
</feature>
<dbReference type="PANTHER" id="PTHR18887:SF5">
    <property type="entry name" value="GOLGIN SUBFAMILY B MEMBER 1-LIKE"/>
    <property type="match status" value="1"/>
</dbReference>
<feature type="coiled-coil region" evidence="1">
    <location>
        <begin position="566"/>
        <end position="635"/>
    </location>
</feature>
<feature type="coiled-coil region" evidence="1">
    <location>
        <begin position="1321"/>
        <end position="1569"/>
    </location>
</feature>
<dbReference type="PANTHER" id="PTHR18887">
    <property type="entry name" value="GOLGI-ASSOCIATED PROTEIN GCP360-RELATED"/>
    <property type="match status" value="1"/>
</dbReference>
<feature type="coiled-coil region" evidence="1">
    <location>
        <begin position="2810"/>
        <end position="2890"/>
    </location>
</feature>
<dbReference type="EMBL" id="GEFM01006966">
    <property type="protein sequence ID" value="JAP68830.1"/>
    <property type="molecule type" value="mRNA"/>
</dbReference>
<dbReference type="Gene3D" id="1.10.287.1490">
    <property type="match status" value="2"/>
</dbReference>
<feature type="coiled-coil region" evidence="1">
    <location>
        <begin position="751"/>
        <end position="845"/>
    </location>
</feature>
<feature type="coiled-coil region" evidence="1">
    <location>
        <begin position="1602"/>
        <end position="1636"/>
    </location>
</feature>
<feature type="coiled-coil region" evidence="1">
    <location>
        <begin position="460"/>
        <end position="505"/>
    </location>
</feature>
<feature type="coiled-coil region" evidence="1">
    <location>
        <begin position="135"/>
        <end position="208"/>
    </location>
</feature>
<feature type="coiled-coil region" evidence="1">
    <location>
        <begin position="2443"/>
        <end position="2714"/>
    </location>
</feature>
<proteinExistence type="evidence at transcript level"/>
<sequence length="3102" mass="352151">ETTAKFQKLKLQSKAKITQLTHQVKAHESSPGTDAGGEAGSGPSSPAQSEAADRGRLRMLKHQLDEAKQRLEKSERDAQARHRALEATVEQLQAQLLQRDQALAEARPATSQAELPHQEDREKLYAQMVYKDSRILELSREAEALEARILDLQESLREKDQVLQARTRAVQLVTEDLSLRSKTAVDDLDDTRAEMQRLQRDFLEREAAWKEREASLAADLAAGQARVKECEEAVRRVESTRFELAARNAELQERLVGVQEAAARGRVEHDRVVQERLDSLNKELEAKSAALEEAQGTLRETDARILKARALERRRAKVLERELAELKKDLPDGEAMTVLQQRIAELEEEKGALQLRALETEDTLSAQASKLEEMAQKEAAMAELERQLKEAQEEKISLEMRAAELEEQKETEERKMQSLQQELEVLKTGSAPLLEQELKTALEEEVRRLVSQHEEDVGHAARLGEALAQAEAEAKSATARADELAETLQRTLGELEVERTEATKLKGTHAAEVRTKSEEVERLNAALHDMSQSLNESLRAADERSREAHDQIEANMAKIEELDTTHQDTLNELKGKSEQLEELKLALDNAQQALESKTRDADMLSDALTGLKASLAEAENKHATLEATLSAKEQEIRSTLESVGVSTLGEVNAAWEELRRASSLEIEEYRDRMAELDTRNKELTGKVESLDNALEEAETVKSRLAKVDACLESLAVSSLEELAHKWSTLNVDLATITRTQKLNDEDIAFQIKLLTDERSGLKMEIAAKESKIAELASEVVSMKMQLEERELALAQEKAALAEARDDVGRLKKALSTSKKKTEVKFKTLLEQSSDLEKEVSVLQSQLEEKCQLLENVQHALDSKCTQMEEITRDLASRRAAAEAQIAELIQQLQDKEQDVSTLREQLSTAVQKADSEITSLQQSLEASAQTSSRLQTELMDLRSSLETMTAEKDSVDKQLKEVENGLQKAQDERKQLELSLSTVTADFESSQTAVAKLEDACTFMKEQLGVAEAEKAELLERLTNALQCTEDVKQEREVLEARSDMLSKTVKELERKLCEAQHTDQQKEKEMIDQLSRLQAEKVDACKELEKTNQEKRELALKLSEMEDKLDGLTKQNEDWKQKEEFVLGQLEELQKQYDNSNAESKRQLEEMAETCRSVTEEHNLCKALLDRTTEELRETRIILAENQKESEATAQACASFKELSDQLAKEVSSLRLEQTKKQEELERVNAEKDSLSEAVANLKELVATKASQLDSLQVVLGSKDAELKSLRDSAELQQSDIAIKLSEMSKELELRTGELSLMKAALEERDALVVSLKEDAAAWSTKLQESEEINRNLNAQVESLAERVTEASKAIKVKEADLQRATEDLKTFMDSNEKLSRDLQVLQESCKELNDVKQDLELKVNVANSKVANLETTLTEQDHMVDKLRSELEATKAELVATSSKLEDTAGKAEEHEQKLKAAIESGSALVEEATRLRQEKESMASTLEKLRSQSSTAQDELDRLAEVIGLLRAELEEMKSRYQDLRVKNDTEAANHAEEISEKNSHLLALEDEVKKLRHENVKTKEHLGLVSAEIESLVGTHDQQLKELLDVEASLRAEVASFTAELGEKKALVKDLQEQLEASHQENVRVKEQLDMFSTESENMVGTRDQQLKELLDVEASLKAEVASFSTQLSEKQTLIKDLQGQLEASHQENVKVKEQLAMFSAEIENMVQNHDQQLREFSDANMKLESEVASYMTKMTDNERSIQDLEAKLECLHQENASIRNQLALASADAEESAQGHDKQVKELKEQLQKLNGEVDRLQRFEDLYREAEVQLAKARGYHEAAEARLDALKHAADNEKRHETAAVMEEVLVQSAAKLQGASKDSQKKGEGDVQMSQSEELSKELESKQAEVEKLKSVLSSQEEDTRKLLEELETVKRSLETAEMQLKSSPQETQKLQGSTKSPQSEGTPETGDELKKLKVAFKKSRGELRLKLRILEDKTKELDALKAHNNSLQTDLQQVVEALSSEKLATKELLHKMQDRDNQLALASEEVAKLREECAAAKADLAVSLERISEEKALQEDLLERLKSAEMALSFSQTQVEELQSKKAVASVEDIELLKSKLAQAETELERLSEENKSLLASRSEEGQGLLSELALAKAEMQRMSLEHERNIEASFGREQALQSECEAASALLGEMQAQQAEFSQAKSQEFEALQAQLVSLSGDLAKQLELVDAKVEEADTLKEKFEASQLELERFSAEYCILQDVLLQECGEDLPVVENGSERREFSAFEYLKKLLDNAKRKREALENQLAEKEEQFHLLQQNYQSLEDRYQRPLQDLGAFVRSIIEHTNQSSEAAVSLEASQLEDLNWLLAVLQEQVTSLKVRNELLTQESQQWKSSCEDASEKLKCLSDESRHWQKRYEEVAETLREKENVVKCHNSSQTEADESFITEKEQVEVHAEKKELLSQVSQLKEEMAMLKTESFGSNDSSKDLQKELSATKLKFEKMMMKLKLFREKNSRLEEQLSSLQKVNGDLEQIYQQKKNEASHLEEKCRALQEEVETLSRNDHTETVVQHLQQTFERAEKAEAECSRLDERVSSLLERNGKLEIEADFLRSELSSLKEQAEMLVSDNENFQQLAENLKQARHCLEEELKTQHEQHVKATKELENEHRRALNEAAKFEAALSALKTDYSQLQEKYNQIVYRHRDLQEEFHVAAQEKHHLEDRCAQLTEEWATARRALAVFEEQQGAVGQKTLQELQELRQANQQLQERFHLFKDKHLKAEERLVQAPNQEVGASMEHVTEGAGGTARTSEAPANQVEIEELSQRYESLVEQSRAKESKWNQEKKQLKHIEEHLKEAAETLSAELQVLKTKHEEALEAKLELRGQLEQMTKDNRALSQQVQNWRSYIKGFEENKEAGKGLEAPEVDRLRLELDQTMRNLHQLGLRNEEMSVDLSKVLEERNGLRHQLSHAQEALRQREDQLVRLQSRLPVSRDSHFVVVEDDSQQADLHQRLAESERLRVELQETVEELRSSLRRERQRRTLIEDEWDLLEEGRRIEALPSDTRTLLLHEDIIKIPPTEYSITRQFRSHAHKLRQWLLGRQETSGLSVLHI</sequence>
<dbReference type="InterPro" id="IPR026202">
    <property type="entry name" value="GOLGB1"/>
</dbReference>
<organism evidence="3">
    <name type="scientific">Ixodes ricinus</name>
    <name type="common">Common tick</name>
    <name type="synonym">Acarus ricinus</name>
    <dbReference type="NCBI Taxonomy" id="34613"/>
    <lineage>
        <taxon>Eukaryota</taxon>
        <taxon>Metazoa</taxon>
        <taxon>Ecdysozoa</taxon>
        <taxon>Arthropoda</taxon>
        <taxon>Chelicerata</taxon>
        <taxon>Arachnida</taxon>
        <taxon>Acari</taxon>
        <taxon>Parasitiformes</taxon>
        <taxon>Ixodida</taxon>
        <taxon>Ixodoidea</taxon>
        <taxon>Ixodidae</taxon>
        <taxon>Ixodinae</taxon>
        <taxon>Ixodes</taxon>
    </lineage>
</organism>
<feature type="region of interest" description="Disordered" evidence="2">
    <location>
        <begin position="19"/>
        <end position="83"/>
    </location>
</feature>
<feature type="coiled-coil region" evidence="1">
    <location>
        <begin position="1983"/>
        <end position="2130"/>
    </location>
</feature>
<evidence type="ECO:0000313" key="3">
    <source>
        <dbReference type="EMBL" id="JAP68830.1"/>
    </source>
</evidence>
<feature type="coiled-coil region" evidence="1">
    <location>
        <begin position="2360"/>
        <end position="2408"/>
    </location>
</feature>
<feature type="compositionally biased region" description="Basic and acidic residues" evidence="2">
    <location>
        <begin position="51"/>
        <end position="83"/>
    </location>
</feature>
<feature type="coiled-coil region" evidence="1">
    <location>
        <begin position="2278"/>
        <end position="2319"/>
    </location>
</feature>
<protein>
    <submittedName>
        <fullName evidence="3">Putative golgin subfamily protein b member 1</fullName>
    </submittedName>
</protein>
<dbReference type="SUPFAM" id="SSF57997">
    <property type="entry name" value="Tropomyosin"/>
    <property type="match status" value="1"/>
</dbReference>
<feature type="region of interest" description="Disordered" evidence="2">
    <location>
        <begin position="1863"/>
        <end position="1893"/>
    </location>
</feature>
<feature type="coiled-coil region" evidence="1">
    <location>
        <begin position="659"/>
        <end position="707"/>
    </location>
</feature>
<keyword evidence="1" id="KW-0175">Coiled coil</keyword>